<evidence type="ECO:0000313" key="1">
    <source>
        <dbReference type="EMBL" id="WVO21939.1"/>
    </source>
</evidence>
<name>A0ABZ2ATZ7_9TREE</name>
<keyword evidence="2" id="KW-1185">Reference proteome</keyword>
<proteinExistence type="predicted"/>
<dbReference type="GeneID" id="89990032"/>
<dbReference type="Proteomes" id="UP001432216">
    <property type="component" value="Chromosome 5"/>
</dbReference>
<reference evidence="1 2" key="1">
    <citation type="submission" date="2024-01" db="EMBL/GenBank/DDBJ databases">
        <title>Comparative genomics of Cryptococcus and Kwoniella reveals pathogenesis evolution and contrasting modes of karyotype evolution via chromosome fusion or intercentromeric recombination.</title>
        <authorList>
            <person name="Coelho M.A."/>
            <person name="David-Palma M."/>
            <person name="Shea T."/>
            <person name="Bowers K."/>
            <person name="McGinley-Smith S."/>
            <person name="Mohammad A.W."/>
            <person name="Gnirke A."/>
            <person name="Yurkov A.M."/>
            <person name="Nowrousian M."/>
            <person name="Sun S."/>
            <person name="Cuomo C.A."/>
            <person name="Heitman J."/>
        </authorList>
    </citation>
    <scope>NUCLEOTIDE SEQUENCE [LARGE SCALE GENOMIC DNA]</scope>
    <source>
        <strain evidence="1 2">7685027</strain>
    </source>
</reference>
<dbReference type="RefSeq" id="XP_064721178.1">
    <property type="nucleotide sequence ID" value="XM_064865106.1"/>
</dbReference>
<dbReference type="EMBL" id="CP143810">
    <property type="protein sequence ID" value="WVO21939.1"/>
    <property type="molecule type" value="Genomic_DNA"/>
</dbReference>
<sequence>MKLLSTSEMYVTIVFSLHTRETTSSGGNTRRYGGWRLGCHTLLRPSRPVTLVCTYILTSNSQPTCASPQPTSPPVRPVLRIHLRHSPRPTKLSHSLKRRLNHRPVLAPPQRIQLNYLLELPLL</sequence>
<organism evidence="1 2">
    <name type="scientific">Cryptococcus decagattii</name>
    <dbReference type="NCBI Taxonomy" id="1859122"/>
    <lineage>
        <taxon>Eukaryota</taxon>
        <taxon>Fungi</taxon>
        <taxon>Dikarya</taxon>
        <taxon>Basidiomycota</taxon>
        <taxon>Agaricomycotina</taxon>
        <taxon>Tremellomycetes</taxon>
        <taxon>Tremellales</taxon>
        <taxon>Cryptococcaceae</taxon>
        <taxon>Cryptococcus</taxon>
        <taxon>Cryptococcus gattii species complex</taxon>
    </lineage>
</organism>
<accession>A0ABZ2ATZ7</accession>
<evidence type="ECO:0000313" key="2">
    <source>
        <dbReference type="Proteomes" id="UP001432216"/>
    </source>
</evidence>
<protein>
    <submittedName>
        <fullName evidence="1">Uncharacterized protein</fullName>
    </submittedName>
</protein>
<gene>
    <name evidence="1" type="ORF">IAS62_003259</name>
</gene>